<feature type="domain" description="GPI inositol-deacylase PGAP1-like alpha/beta" evidence="2">
    <location>
        <begin position="167"/>
        <end position="249"/>
    </location>
</feature>
<dbReference type="Proteomes" id="UP000231134">
    <property type="component" value="Unassembled WGS sequence"/>
</dbReference>
<reference evidence="3 4" key="1">
    <citation type="submission" date="2017-11" db="EMBL/GenBank/DDBJ databases">
        <title>Animal gut microbial communities from fecal samples from Wisconsin, USA.</title>
        <authorList>
            <person name="Neumann A."/>
        </authorList>
    </citation>
    <scope>NUCLEOTIDE SEQUENCE [LARGE SCALE GENOMIC DNA]</scope>
    <source>
        <strain evidence="3 4">UWS3</strain>
    </source>
</reference>
<dbReference type="GO" id="GO:0016788">
    <property type="term" value="F:hydrolase activity, acting on ester bonds"/>
    <property type="evidence" value="ECO:0007669"/>
    <property type="project" value="InterPro"/>
</dbReference>
<dbReference type="Gene3D" id="2.60.120.200">
    <property type="match status" value="1"/>
</dbReference>
<comment type="caution">
    <text evidence="3">The sequence shown here is derived from an EMBL/GenBank/DDBJ whole genome shotgun (WGS) entry which is preliminary data.</text>
</comment>
<dbReference type="Pfam" id="PF13385">
    <property type="entry name" value="Laminin_G_3"/>
    <property type="match status" value="1"/>
</dbReference>
<dbReference type="SUPFAM" id="SSF49384">
    <property type="entry name" value="Carbohydrate-binding domain"/>
    <property type="match status" value="2"/>
</dbReference>
<dbReference type="Gene3D" id="2.60.40.710">
    <property type="entry name" value="Endoglucanase-like"/>
    <property type="match status" value="2"/>
</dbReference>
<dbReference type="Pfam" id="PF07819">
    <property type="entry name" value="PGAP1"/>
    <property type="match status" value="1"/>
</dbReference>
<dbReference type="InterPro" id="IPR036966">
    <property type="entry name" value="CBM3_sf"/>
</dbReference>
<dbReference type="Gene3D" id="3.40.50.1820">
    <property type="entry name" value="alpha/beta hydrolase"/>
    <property type="match status" value="1"/>
</dbReference>
<dbReference type="SUPFAM" id="SSF53474">
    <property type="entry name" value="alpha/beta-Hydrolases"/>
    <property type="match status" value="1"/>
</dbReference>
<accession>A0A2M9A3K9</accession>
<organism evidence="3 4">
    <name type="scientific">Hallerella succinigenes</name>
    <dbReference type="NCBI Taxonomy" id="1896222"/>
    <lineage>
        <taxon>Bacteria</taxon>
        <taxon>Pseudomonadati</taxon>
        <taxon>Fibrobacterota</taxon>
        <taxon>Fibrobacteria</taxon>
        <taxon>Fibrobacterales</taxon>
        <taxon>Fibrobacteraceae</taxon>
        <taxon>Hallerella</taxon>
    </lineage>
</organism>
<dbReference type="GO" id="GO:0005975">
    <property type="term" value="P:carbohydrate metabolic process"/>
    <property type="evidence" value="ECO:0007669"/>
    <property type="project" value="InterPro"/>
</dbReference>
<proteinExistence type="predicted"/>
<name>A0A2M9A3K9_9BACT</name>
<dbReference type="InterPro" id="IPR029058">
    <property type="entry name" value="AB_hydrolase_fold"/>
</dbReference>
<dbReference type="InterPro" id="IPR013320">
    <property type="entry name" value="ConA-like_dom_sf"/>
</dbReference>
<dbReference type="SUPFAM" id="SSF49899">
    <property type="entry name" value="Concanavalin A-like lectins/glucanases"/>
    <property type="match status" value="1"/>
</dbReference>
<evidence type="ECO:0000313" key="3">
    <source>
        <dbReference type="EMBL" id="PJJ40300.1"/>
    </source>
</evidence>
<keyword evidence="4" id="KW-1185">Reference proteome</keyword>
<feature type="compositionally biased region" description="Polar residues" evidence="1">
    <location>
        <begin position="3789"/>
        <end position="3804"/>
    </location>
</feature>
<dbReference type="EMBL" id="PGEX01000001">
    <property type="protein sequence ID" value="PJJ40300.1"/>
    <property type="molecule type" value="Genomic_DNA"/>
</dbReference>
<dbReference type="InterPro" id="IPR012908">
    <property type="entry name" value="PGAP1-ab_dom-like"/>
</dbReference>
<dbReference type="GO" id="GO:0030248">
    <property type="term" value="F:cellulose binding"/>
    <property type="evidence" value="ECO:0007669"/>
    <property type="project" value="InterPro"/>
</dbReference>
<dbReference type="InterPro" id="IPR008965">
    <property type="entry name" value="CBM2/CBM3_carb-bd_dom_sf"/>
</dbReference>
<dbReference type="Gene3D" id="2.60.40.4070">
    <property type="match status" value="1"/>
</dbReference>
<dbReference type="OrthoDB" id="9812982at2"/>
<sequence>MRKIFIAVALIIAYAWSIPKPMESIENYNVMMVHGAYGSDKGISENSEYVSAYEDTTFLGNATLGDYTSNNRITKWLAKNIFEEIVSEKNYENARNSYIYNWRSFTNPANTSLNNAHEMGDRMWNVQTSGFSKFGKRRSLFEEAQEMKAIAKDDSGTVHFGQSALELIRKNPDLYRQLASRYILIGHSMGGVVSREYVQGNFYNGDVDKIITLDSPHEGTGTMNMIAKMNAIDDFWGHLGKNLESSALSVVPQMLLLGNVGDVGFSITTISSNLLRKELGNLVATALSPEYYVERDPLLHYVDPKQTGFGTIDSLNGLSYEPDSMPMIRILSGRHGMTMSDPGDLDDGLAGGIRTFIPDYAAMPYLNYNAQLEGSGDMSARYVNALTSFMMGYAGIPVQQTGSSIVPDFSSNGSGVDVLNDPMIDVERAYFNAAPSASGTLGDVALIIESVTNQIRDLDLTLGYICSPCANAAKIALGFAGAEQAAPSIIPAAIAGKSDMEESHQISLYWDYLDTMKASFNTYSLQNGSFSYTPYLMEDFLYERPFVNLALNDTATLNQLQGMSDSARDVSTLNRNCYYVGSRDAANCAVGLFKSSTDLNSYQKAQAVSSLSPLRFKSESDWSKMGVKVDRWERVPGLRPDGTPDDTIVPIRHVERYEVPAITADDRIEKYSFVVDDLMPHRLRQIRMNFNYQEEIAWECDVSKDYDTNDNCTVYKRTSGSEWTELRKEKHPVKKNGQFDFEPRKYGYDNLLAIQKDNQNTVTISTVNKIGLSNTQRFYYLFKATDDLLVPMWPKRDVAVNSISGFEAYASVLDYQGFSVVGMRDSVWYTADGVRKTFGNLQDMDFLRSEGSGNVYRSRISESNLTEGEHHWVFNAITHNSAGESNDSNDVYDVPFNVDVTPPNFELSVDKPCMNPDSSVFIARFAWGDSTIPDIRAMRWQLEKSNGNGFSLITSMPSLYDVTSKDFAVAWDKVPNRENLQDGLYRVKALAIDYAAPNLEAYDFATGLVTKIAGGNDRDSDWSTLGDYSFNRTEKTIEFRIDRTAPELNFEKVGGSPVDSFGVEKYAGFSRPSRNQDLEYVSEDSLLQVEYLVKEPLGGRDSTAVTIGWDFAHVDDVSKVDRAGDSVWVRDASNVGYGTWTEMSGMRLQDGDYILRASVRDEAKNTKAYDYTKKIRIDRTAPKIVSLVSSRLVYPDSVKDFAATLNVSESDDIATNRTGMRCHYHVLGGDADGLWRNVSEGILKTDTVRFDIPAVAVGERNGKRYLEAVCLDAAGNSSVRTDLFHVGNRYPEIVSPAEDREFLTAEYIPIVGIAPPASASAENTTVYRLRYRYENSDEWLTDNIAVVASNRSEDSSYISKTAQSTEGVLGYLHNVGFSESKVYIELSTRSCETCEWQSDSTLVTVDEVSVNEESPKVVFDISSAVMEVGKDSLSMSLRLEGNFNHNYLLHLYAEDSKGVGLFDKSMERVFANPFYGEPADTALSRGVWFYEKEGAYHLKWKGLESSDSIKVSFDSNTFGETCLSSDGLGNMDLGCSVSDEIADYSYVQSAAGSYLSSYPIWQFPAYTDKLMTLFGASGHLTMQSSGAFRIAGNGSISDANIPVYFGSHKESGFAFMDLEQSSSVNPWNTGWSVNPKSYGLNYVWNGISSTNTYPPSGSVTLHAEVVENSLDNPFATLIDTVVTLVLPEMEISLPELSEFYLIDNSADSLNSDTVDEDTTTDTEEVKLYDLGSLNIPYGILYRDAYVSIKITDSEGNVVRTLQDSVFTRANAKRTAYSVLWDAKDAEGFAVEPGKYRVVIDAYEVEGSHKKTASTELKISLKKMVPAFEDGTNLVVSEAFDDNGKNRYVPVPDYLVRTDIAAKYLPTDLRNGVTLNADVLGTQRIYGYAPKRFSLAIKRHRKQLDLVYVEHFHAEVEQINGNYNWTCEEGTLNKQDFVTAGVLDFSSTQREHVLPFIWSKKSHGFDGKDYPANNYIDIVVFTLKGFQDFLEEEQLDSISTLDDFNKAKRSNYVVWKLDDYSEKEGFYLPGTDKVDSVQFGYQNNGLGCKADEGKDALENTCDYGADIVTTNYNPNKNLLDLVFYPGENEIFFDEFGTPNTHCSREGFHRYQRANFSIKFKIPDSYWDAPFGMDNLVNRTVRFDHTNKTIYAESASGTDGYMAALQKDLKNKSVIDEGNYFDGTSWKFDRTYGLLTPYEMQALPFLPASELQGGKNTFLFADEDSTHQQPSYFDLKFYGPRSDKDYFKAIVLGNPLESTTGCDYGNATNYDAAYQLAIDGYVHNPRCQVSVTSKNGEPDSIRTPLYNAGYVYFYVGRNMMWSQGYEKIVDFPAPTNVLDTISGKCADNEEWSEVKETAGCKKFYKGGSKIHYYLDDFDNAFWETTYTSDGIIKNPVNSPAHYHAPNDIGYLDESKIGNTTAVSNLLVKPNSSNYKDASFYVSLDTLAKLKGEKNGYSVESIDARLSASDAKKARFSTAFDTLYFDTKDTVIKNRYYRESQDSVSRIPTQMKPANLPLKYFYRGFHSWIKEPKVDSIDILHLDSTEHSHFAISSEKTLDDRVISFKDAKDIDVARPKELVELKAYLTSGQKYQLSYLKGGTYYVIKDTIASVSGSHRLAWFDVNRLQGNTQFLLTWGGKVDELYYNTYNLYVGSDVNPDNESTVHSLFGELSVTFPTNSLQENKDVTVRTAEVDDYPFEEFNNMPLTGPVMEVLPSMEFNDTTKLPRIQMRISKAEMDSKGVTPQTLTLYKIDFDNKKFVPLTNALYGYLNADGRAAVSTGSSEKATCSTWNSEECYPGENNWEYILISAETKTFSVFAAISSVLAETPDFDLEILPEVAASAERIVKVKGIGNYALYVDDDPLWNGKGDMTPAVPLTFTVDLNGYAHVSLPTRNGVIDTNYIFVVAKSEPDSLGNSVELPSAPAVARALTVPSEYACSVPSDSLWLGLDNGYMAYGAECNQPGVGTVSLYRDGKLVTEIHGDNPDTIFYDGSRILGTSVVGKIADGIYESRYLGVSTLGMEQQVAGPSVYTDSMRPSVEGFDVQESSEILDRVFTVTAKVSDLESGIAAVTVSPEFGGVALDKMSLIPDSAGTVSAALRLTRRQMTECLGCRLRLTFRAEDYGHNHADTTFATDNIYPYPSELALWYPAREGSGQTAYEFLGTGHDLNLASVSSPWQSDVGIYFGHVADFASGKGRVDLGTADSYTLEARIKRGYSSDSWNEILSFKGSGGLSIRLLQKGRSLKLSEGGREWFSGEVLSASTKTWEHVAVVSDSSGVRFYVDGERAKSVPDGIDAERELYGTLTLGGSSNNSYIGNIADIRLYSGALSDEEIFALSVPVADDGDLSDVIVVAVKDMEMLEGFSGQFSCAVAGNRYLLASSAHSKLRMTLNVETSGNYSVVAYARSANLTGANISVGEGALLSGQIGLSGAWRATEISGVTLSLSSGVHTISLDVPEGVQIGGIALAEKAVSPSMIAWGRSSFDESLADAVSPKIQTFLKYEGFDDRSMLRPRIRLKNVSDETIKGYSVRYYFRGEDPSQVQTSAFYPQDSTLLAVHSESPRTGYAEWKFTDSALAPQDSAFYGDGPHFGLYNFDWSPWNAEDDPSYVAAAEYGFVQDEGIVVLDSNNNLIGGSCAEMEDETSIMAKARVLAFDMRSDNQASEIHFKVENLGSVVLRNFDVRYYFYVEEGLAPILDINHLASCSTADMESLGSGRWQVSVHCEGSIGAGNVMGDPVNFSLHLSEWANVWNASDDPSHAGLSGAMAEARGICVFDSLGNRVYGDSPDWPESSVIASEQSGENSVTTPDNGYHGDGSIPVVRTDEGLVLTLENWTTLSLDLVNAVGIPVKSIFAGTLAPGEQFVQVNWSGINMKTTYLVLKVNGTIQSTKLLSLM</sequence>
<feature type="region of interest" description="Disordered" evidence="1">
    <location>
        <begin position="3787"/>
        <end position="3810"/>
    </location>
</feature>
<gene>
    <name evidence="3" type="ORF">BGX16_0217</name>
</gene>
<dbReference type="Gene3D" id="2.60.120.260">
    <property type="entry name" value="Galactose-binding domain-like"/>
    <property type="match status" value="1"/>
</dbReference>
<protein>
    <submittedName>
        <fullName evidence="3">PGAP1-like protein</fullName>
    </submittedName>
</protein>
<evidence type="ECO:0000256" key="1">
    <source>
        <dbReference type="SAM" id="MobiDB-lite"/>
    </source>
</evidence>
<evidence type="ECO:0000313" key="4">
    <source>
        <dbReference type="Proteomes" id="UP000231134"/>
    </source>
</evidence>
<evidence type="ECO:0000259" key="2">
    <source>
        <dbReference type="Pfam" id="PF07819"/>
    </source>
</evidence>